<protein>
    <recommendedName>
        <fullName evidence="3">Glutathione S-transferase-like protein</fullName>
    </recommendedName>
</protein>
<gene>
    <name evidence="1" type="ORF">FBZ89_105362</name>
</gene>
<evidence type="ECO:0000313" key="2">
    <source>
        <dbReference type="Proteomes" id="UP000319859"/>
    </source>
</evidence>
<accession>A0A560FIQ6</accession>
<sequence length="32" mass="3541">MKLYSLALSPFAARVRAAVYAKDLAVDILRDC</sequence>
<dbReference type="Proteomes" id="UP000319859">
    <property type="component" value="Unassembled WGS sequence"/>
</dbReference>
<dbReference type="EMBL" id="VITN01000005">
    <property type="protein sequence ID" value="TWB21487.1"/>
    <property type="molecule type" value="Genomic_DNA"/>
</dbReference>
<proteinExistence type="predicted"/>
<evidence type="ECO:0000313" key="1">
    <source>
        <dbReference type="EMBL" id="TWB21487.1"/>
    </source>
</evidence>
<name>A0A560FIQ6_9PROT</name>
<organism evidence="1 2">
    <name type="scientific">Nitrospirillum amazonense</name>
    <dbReference type="NCBI Taxonomy" id="28077"/>
    <lineage>
        <taxon>Bacteria</taxon>
        <taxon>Pseudomonadati</taxon>
        <taxon>Pseudomonadota</taxon>
        <taxon>Alphaproteobacteria</taxon>
        <taxon>Rhodospirillales</taxon>
        <taxon>Azospirillaceae</taxon>
        <taxon>Nitrospirillum</taxon>
    </lineage>
</organism>
<comment type="caution">
    <text evidence="1">The sequence shown here is derived from an EMBL/GenBank/DDBJ whole genome shotgun (WGS) entry which is preliminary data.</text>
</comment>
<evidence type="ECO:0008006" key="3">
    <source>
        <dbReference type="Google" id="ProtNLM"/>
    </source>
</evidence>
<reference evidence="1 2" key="1">
    <citation type="submission" date="2019-06" db="EMBL/GenBank/DDBJ databases">
        <title>Genomic Encyclopedia of Type Strains, Phase IV (KMG-V): Genome sequencing to study the core and pangenomes of soil and plant-associated prokaryotes.</title>
        <authorList>
            <person name="Whitman W."/>
        </authorList>
    </citation>
    <scope>NUCLEOTIDE SEQUENCE [LARGE SCALE GENOMIC DNA]</scope>
    <source>
        <strain evidence="1 2">BR 11880</strain>
    </source>
</reference>
<dbReference type="AlphaFoldDB" id="A0A560FIQ6"/>